<comment type="similarity">
    <text evidence="2 11">Belongs to the G-protein coupled receptor 1 family.</text>
</comment>
<dbReference type="Proteomes" id="UP000002280">
    <property type="component" value="Chromosome 4"/>
</dbReference>
<gene>
    <name evidence="13" type="primary">monDomV1R1233</name>
</gene>
<name>F7BV07_MONDO</name>
<protein>
    <recommendedName>
        <fullName evidence="11">Vomeronasal type-1 receptor</fullName>
    </recommendedName>
</protein>
<dbReference type="RefSeq" id="NP_001160281.1">
    <property type="nucleotide sequence ID" value="NM_001166809.1"/>
</dbReference>
<keyword evidence="14" id="KW-1185">Reference proteome</keyword>
<evidence type="ECO:0000256" key="4">
    <source>
        <dbReference type="ARBA" id="ARBA00022507"/>
    </source>
</evidence>
<evidence type="ECO:0000256" key="10">
    <source>
        <dbReference type="ARBA" id="ARBA00023224"/>
    </source>
</evidence>
<reference evidence="13 14" key="1">
    <citation type="journal article" date="2007" name="Nature">
        <title>Genome of the marsupial Monodelphis domestica reveals innovation in non-coding sequences.</title>
        <authorList>
            <person name="Mikkelsen T.S."/>
            <person name="Wakefield M.J."/>
            <person name="Aken B."/>
            <person name="Amemiya C.T."/>
            <person name="Chang J.L."/>
            <person name="Duke S."/>
            <person name="Garber M."/>
            <person name="Gentles A.J."/>
            <person name="Goodstadt L."/>
            <person name="Heger A."/>
            <person name="Jurka J."/>
            <person name="Kamal M."/>
            <person name="Mauceli E."/>
            <person name="Searle S.M."/>
            <person name="Sharpe T."/>
            <person name="Baker M.L."/>
            <person name="Batzer M.A."/>
            <person name="Benos P.V."/>
            <person name="Belov K."/>
            <person name="Clamp M."/>
            <person name="Cook A."/>
            <person name="Cuff J."/>
            <person name="Das R."/>
            <person name="Davidow L."/>
            <person name="Deakin J.E."/>
            <person name="Fazzari M.J."/>
            <person name="Glass J.L."/>
            <person name="Grabherr M."/>
            <person name="Greally J.M."/>
            <person name="Gu W."/>
            <person name="Hore T.A."/>
            <person name="Huttley G.A."/>
            <person name="Kleber M."/>
            <person name="Jirtle R.L."/>
            <person name="Koina E."/>
            <person name="Lee J.T."/>
            <person name="Mahony S."/>
            <person name="Marra M.A."/>
            <person name="Miller R.D."/>
            <person name="Nicholls R.D."/>
            <person name="Oda M."/>
            <person name="Papenfuss A.T."/>
            <person name="Parra Z.E."/>
            <person name="Pollock D.D."/>
            <person name="Ray D.A."/>
            <person name="Schein J.E."/>
            <person name="Speed T.P."/>
            <person name="Thompson K."/>
            <person name="VandeBerg J.L."/>
            <person name="Wade C.M."/>
            <person name="Walker J.A."/>
            <person name="Waters P.D."/>
            <person name="Webber C."/>
            <person name="Weidman J.R."/>
            <person name="Xie X."/>
            <person name="Zody M.C."/>
            <person name="Baldwin J."/>
            <person name="Abdouelleil A."/>
            <person name="Abdulkadir J."/>
            <person name="Abebe A."/>
            <person name="Abera B."/>
            <person name="Abreu J."/>
            <person name="Acer S.C."/>
            <person name="Aftuck L."/>
            <person name="Alexander A."/>
            <person name="An P."/>
            <person name="Anderson E."/>
            <person name="Anderson S."/>
            <person name="Arachi H."/>
            <person name="Azer M."/>
            <person name="Bachantsang P."/>
            <person name="Barry A."/>
            <person name="Bayul T."/>
            <person name="Berlin A."/>
            <person name="Bessette D."/>
            <person name="Bloom T."/>
            <person name="Bloom T."/>
            <person name="Boguslavskiy L."/>
            <person name="Bonnet C."/>
            <person name="Boukhgalter B."/>
            <person name="Bourzgui I."/>
            <person name="Brown A."/>
            <person name="Cahill P."/>
            <person name="Channer S."/>
            <person name="Cheshatsang Y."/>
            <person name="Chuda L."/>
            <person name="Citroen M."/>
            <person name="Collymore A."/>
            <person name="Cooke P."/>
            <person name="Costello M."/>
            <person name="D'Aco K."/>
            <person name="Daza R."/>
            <person name="De Haan G."/>
            <person name="DeGray S."/>
            <person name="DeMaso C."/>
            <person name="Dhargay N."/>
            <person name="Dooley K."/>
            <person name="Dooley E."/>
            <person name="Doricent M."/>
            <person name="Dorje P."/>
            <person name="Dorjee K."/>
            <person name="Dupes A."/>
            <person name="Elong R."/>
            <person name="Falk J."/>
            <person name="Farina A."/>
            <person name="Faro S."/>
            <person name="Ferguson D."/>
            <person name="Fisher S."/>
            <person name="Foley C.D."/>
            <person name="Franke A."/>
            <person name="Friedrich D."/>
            <person name="Gadbois L."/>
            <person name="Gearin G."/>
            <person name="Gearin C.R."/>
            <person name="Giannoukos G."/>
            <person name="Goode T."/>
            <person name="Graham J."/>
            <person name="Grandbois E."/>
            <person name="Grewal S."/>
            <person name="Gyaltsen K."/>
            <person name="Hafez N."/>
            <person name="Hagos B."/>
            <person name="Hall J."/>
            <person name="Henson C."/>
            <person name="Hollinger A."/>
            <person name="Honan T."/>
            <person name="Huard M.D."/>
            <person name="Hughes L."/>
            <person name="Hurhula B."/>
            <person name="Husby M.E."/>
            <person name="Kamat A."/>
            <person name="Kanga B."/>
            <person name="Kashin S."/>
            <person name="Khazanovich D."/>
            <person name="Kisner P."/>
            <person name="Lance K."/>
            <person name="Lara M."/>
            <person name="Lee W."/>
            <person name="Lennon N."/>
            <person name="Letendre F."/>
            <person name="LeVine R."/>
            <person name="Lipovsky A."/>
            <person name="Liu X."/>
            <person name="Liu J."/>
            <person name="Liu S."/>
            <person name="Lokyitsang T."/>
            <person name="Lokyitsang Y."/>
            <person name="Lubonja R."/>
            <person name="Lui A."/>
            <person name="MacDonald P."/>
            <person name="Magnisalis V."/>
            <person name="Maru K."/>
            <person name="Matthews C."/>
            <person name="McCusker W."/>
            <person name="McDonough S."/>
            <person name="Mehta T."/>
            <person name="Meldrim J."/>
            <person name="Meneus L."/>
            <person name="Mihai O."/>
            <person name="Mihalev A."/>
            <person name="Mihova T."/>
            <person name="Mittelman R."/>
            <person name="Mlenga V."/>
            <person name="Montmayeur A."/>
            <person name="Mulrain L."/>
            <person name="Navidi A."/>
            <person name="Naylor J."/>
            <person name="Negash T."/>
            <person name="Nguyen T."/>
            <person name="Nguyen N."/>
            <person name="Nicol R."/>
            <person name="Norbu C."/>
            <person name="Norbu N."/>
            <person name="Novod N."/>
            <person name="O'Neill B."/>
            <person name="Osman S."/>
            <person name="Markiewicz E."/>
            <person name="Oyono O.L."/>
            <person name="Patti C."/>
            <person name="Phunkhang P."/>
            <person name="Pierre F."/>
            <person name="Priest M."/>
            <person name="Raghuraman S."/>
            <person name="Rege F."/>
            <person name="Reyes R."/>
            <person name="Rise C."/>
            <person name="Rogov P."/>
            <person name="Ross K."/>
            <person name="Ryan E."/>
            <person name="Settipalli S."/>
            <person name="Shea T."/>
            <person name="Sherpa N."/>
            <person name="Shi L."/>
            <person name="Shih D."/>
            <person name="Sparrow T."/>
            <person name="Spaulding J."/>
            <person name="Stalker J."/>
            <person name="Stange-Thomann N."/>
            <person name="Stavropoulos S."/>
            <person name="Stone C."/>
            <person name="Strader C."/>
            <person name="Tesfaye S."/>
            <person name="Thomson T."/>
            <person name="Thoulutsang Y."/>
            <person name="Thoulutsang D."/>
            <person name="Topham K."/>
            <person name="Topping I."/>
            <person name="Tsamla T."/>
            <person name="Vassiliev H."/>
            <person name="Vo A."/>
            <person name="Wangchuk T."/>
            <person name="Wangdi T."/>
            <person name="Weiand M."/>
            <person name="Wilkinson J."/>
            <person name="Wilson A."/>
            <person name="Yadav S."/>
            <person name="Young G."/>
            <person name="Yu Q."/>
            <person name="Zembek L."/>
            <person name="Zhong D."/>
            <person name="Zimmer A."/>
            <person name="Zwirko Z."/>
            <person name="Jaffe D.B."/>
            <person name="Alvarez P."/>
            <person name="Brockman W."/>
            <person name="Butler J."/>
            <person name="Chin C."/>
            <person name="Gnerre S."/>
            <person name="MacCallum I."/>
            <person name="Graves J.A."/>
            <person name="Ponting C.P."/>
            <person name="Breen M."/>
            <person name="Samollow P.B."/>
            <person name="Lander E.S."/>
            <person name="Lindblad-Toh K."/>
        </authorList>
    </citation>
    <scope>NUCLEOTIDE SEQUENCE [LARGE SCALE GENOMIC DNA]</scope>
</reference>
<keyword evidence="8 11" id="KW-0472">Membrane</keyword>
<evidence type="ECO:0000259" key="12">
    <source>
        <dbReference type="PROSITE" id="PS50262"/>
    </source>
</evidence>
<dbReference type="InterPro" id="IPR017452">
    <property type="entry name" value="GPCR_Rhodpsn_7TM"/>
</dbReference>
<feature type="domain" description="G-protein coupled receptors family 1 profile" evidence="12">
    <location>
        <begin position="17"/>
        <end position="280"/>
    </location>
</feature>
<dbReference type="Gene3D" id="1.20.1070.10">
    <property type="entry name" value="Rhodopsin 7-helix transmembrane proteins"/>
    <property type="match status" value="1"/>
</dbReference>
<organism evidence="13 14">
    <name type="scientific">Monodelphis domestica</name>
    <name type="common">Gray short-tailed opossum</name>
    <dbReference type="NCBI Taxonomy" id="13616"/>
    <lineage>
        <taxon>Eukaryota</taxon>
        <taxon>Metazoa</taxon>
        <taxon>Chordata</taxon>
        <taxon>Craniata</taxon>
        <taxon>Vertebrata</taxon>
        <taxon>Euteleostomi</taxon>
        <taxon>Mammalia</taxon>
        <taxon>Metatheria</taxon>
        <taxon>Didelphimorphia</taxon>
        <taxon>Didelphidae</taxon>
        <taxon>Monodelphis</taxon>
    </lineage>
</organism>
<keyword evidence="9 11" id="KW-0675">Receptor</keyword>
<dbReference type="HOGENOM" id="CLU_058641_4_0_1"/>
<evidence type="ECO:0000256" key="5">
    <source>
        <dbReference type="ARBA" id="ARBA00022692"/>
    </source>
</evidence>
<keyword evidence="7 11" id="KW-0297">G-protein coupled receptor</keyword>
<reference evidence="13" key="3">
    <citation type="submission" date="2025-09" db="UniProtKB">
        <authorList>
            <consortium name="Ensembl"/>
        </authorList>
    </citation>
    <scope>IDENTIFICATION</scope>
</reference>
<evidence type="ECO:0000256" key="2">
    <source>
        <dbReference type="ARBA" id="ARBA00010663"/>
    </source>
</evidence>
<dbReference type="AlphaFoldDB" id="F7BV07"/>
<dbReference type="Pfam" id="PF03402">
    <property type="entry name" value="V1R"/>
    <property type="match status" value="1"/>
</dbReference>
<comment type="subcellular location">
    <subcellularLocation>
        <location evidence="1 11">Cell membrane</location>
        <topology evidence="1 11">Multi-pass membrane protein</topology>
    </subcellularLocation>
</comment>
<dbReference type="CTD" id="100023495"/>
<sequence>MILSLVFFSQTGIGLLGNSFLIILFIFLFLSGHRLRPIDPIFTQLALGNCVALLSKGIPQTMVTLGIKNFLDITGCKITLYLHRVARGLSLTLTCFLSGFQAITISPNNSSSVALKVRAQKYIIPLSLLCWSFHVFLNIFIPLGMIDPKRSSNITKIQHYGYCSHLLPSGFRASLYAFILSFPDAVCVGLMLLANGYMVFLLYKHHKQVEQIHISSVSTQGSPETKATRTIFLLVSTFVSSYSINCLLTAYMAFMESLPWLVHTSTFLSLFFPAISPYVLVSSDSHVPKYCYALCGRKPSPSAR</sequence>
<evidence type="ECO:0000256" key="7">
    <source>
        <dbReference type="ARBA" id="ARBA00023040"/>
    </source>
</evidence>
<keyword evidence="6 11" id="KW-1133">Transmembrane helix</keyword>
<keyword evidence="3 11" id="KW-1003">Cell membrane</keyword>
<evidence type="ECO:0000256" key="3">
    <source>
        <dbReference type="ARBA" id="ARBA00022475"/>
    </source>
</evidence>
<feature type="transmembrane region" description="Helical" evidence="11">
    <location>
        <begin position="175"/>
        <end position="203"/>
    </location>
</feature>
<feature type="transmembrane region" description="Helical" evidence="11">
    <location>
        <begin position="122"/>
        <end position="141"/>
    </location>
</feature>
<evidence type="ECO:0000313" key="14">
    <source>
        <dbReference type="Proteomes" id="UP000002280"/>
    </source>
</evidence>
<feature type="transmembrane region" description="Helical" evidence="11">
    <location>
        <begin position="260"/>
        <end position="281"/>
    </location>
</feature>
<dbReference type="FunCoup" id="F7BV07">
    <property type="interactions" value="3"/>
</dbReference>
<dbReference type="GO" id="GO:0007606">
    <property type="term" value="P:sensory perception of chemical stimulus"/>
    <property type="evidence" value="ECO:0007669"/>
    <property type="project" value="UniProtKB-ARBA"/>
</dbReference>
<proteinExistence type="inferred from homology"/>
<reference evidence="13" key="2">
    <citation type="submission" date="2025-08" db="UniProtKB">
        <authorList>
            <consortium name="Ensembl"/>
        </authorList>
    </citation>
    <scope>IDENTIFICATION</scope>
</reference>
<dbReference type="GO" id="GO:0019236">
    <property type="term" value="P:response to pheromone"/>
    <property type="evidence" value="ECO:0007669"/>
    <property type="project" value="UniProtKB-KW"/>
</dbReference>
<accession>F7BV07</accession>
<dbReference type="PRINTS" id="PR01534">
    <property type="entry name" value="VOMERONASL1R"/>
</dbReference>
<evidence type="ECO:0000256" key="8">
    <source>
        <dbReference type="ARBA" id="ARBA00023136"/>
    </source>
</evidence>
<dbReference type="FunFam" id="1.20.1070.10:FF:000835">
    <property type="entry name" value="Vomeronasal type-1 receptor"/>
    <property type="match status" value="1"/>
</dbReference>
<dbReference type="GO" id="GO:0005550">
    <property type="term" value="F:pheromone binding"/>
    <property type="evidence" value="ECO:0000318"/>
    <property type="project" value="GO_Central"/>
</dbReference>
<dbReference type="GO" id="GO:0016503">
    <property type="term" value="F:pheromone receptor activity"/>
    <property type="evidence" value="ECO:0007669"/>
    <property type="project" value="InterPro"/>
</dbReference>
<dbReference type="Bgee" id="ENSMODG00000008398">
    <property type="expression patterns" value="Expressed in skeletal muscle tissue and 2 other cell types or tissues"/>
</dbReference>
<evidence type="ECO:0000256" key="1">
    <source>
        <dbReference type="ARBA" id="ARBA00004651"/>
    </source>
</evidence>
<keyword evidence="4 11" id="KW-0589">Pheromone response</keyword>
<dbReference type="GeneID" id="100023495"/>
<evidence type="ECO:0000256" key="9">
    <source>
        <dbReference type="ARBA" id="ARBA00023170"/>
    </source>
</evidence>
<evidence type="ECO:0000313" key="13">
    <source>
        <dbReference type="Ensembl" id="ENSMODP00000010445.3"/>
    </source>
</evidence>
<dbReference type="OMA" id="MYLGLMV"/>
<dbReference type="OrthoDB" id="9446142at2759"/>
<dbReference type="InParanoid" id="F7BV07"/>
<dbReference type="GeneTree" id="ENSGT00960000186612"/>
<dbReference type="InterPro" id="IPR004072">
    <property type="entry name" value="Vmron_rcpt_1"/>
</dbReference>
<dbReference type="GO" id="GO:0005886">
    <property type="term" value="C:plasma membrane"/>
    <property type="evidence" value="ECO:0000318"/>
    <property type="project" value="GO_Central"/>
</dbReference>
<dbReference type="KEGG" id="mdo:100023495"/>
<keyword evidence="5 11" id="KW-0812">Transmembrane</keyword>
<dbReference type="PROSITE" id="PS50262">
    <property type="entry name" value="G_PROTEIN_RECEP_F1_2"/>
    <property type="match status" value="1"/>
</dbReference>
<dbReference type="PANTHER" id="PTHR24062">
    <property type="entry name" value="VOMERONASAL TYPE-1 RECEPTOR"/>
    <property type="match status" value="1"/>
</dbReference>
<evidence type="ECO:0000256" key="11">
    <source>
        <dbReference type="RuleBase" id="RU364061"/>
    </source>
</evidence>
<feature type="transmembrane region" description="Helical" evidence="11">
    <location>
        <begin position="231"/>
        <end position="254"/>
    </location>
</feature>
<keyword evidence="10 11" id="KW-0807">Transducer</keyword>
<feature type="transmembrane region" description="Helical" evidence="11">
    <location>
        <begin position="6"/>
        <end position="30"/>
    </location>
</feature>
<dbReference type="SUPFAM" id="SSF81321">
    <property type="entry name" value="Family A G protein-coupled receptor-like"/>
    <property type="match status" value="1"/>
</dbReference>
<dbReference type="Ensembl" id="ENSMODT00000010649.3">
    <property type="protein sequence ID" value="ENSMODP00000010445.3"/>
    <property type="gene ID" value="ENSMODG00000008398.3"/>
</dbReference>
<evidence type="ECO:0000256" key="6">
    <source>
        <dbReference type="ARBA" id="ARBA00022989"/>
    </source>
</evidence>